<name>A0ABS0INA4_9BACT</name>
<organism evidence="1 2">
    <name type="scientific">Hymenobacter jeongseonensis</name>
    <dbReference type="NCBI Taxonomy" id="2791027"/>
    <lineage>
        <taxon>Bacteria</taxon>
        <taxon>Pseudomonadati</taxon>
        <taxon>Bacteroidota</taxon>
        <taxon>Cytophagia</taxon>
        <taxon>Cytophagales</taxon>
        <taxon>Hymenobacteraceae</taxon>
        <taxon>Hymenobacter</taxon>
    </lineage>
</organism>
<dbReference type="EMBL" id="JADQDQ010000015">
    <property type="protein sequence ID" value="MBF9239667.1"/>
    <property type="molecule type" value="Genomic_DNA"/>
</dbReference>
<evidence type="ECO:0000313" key="2">
    <source>
        <dbReference type="Proteomes" id="UP000597617"/>
    </source>
</evidence>
<dbReference type="SUPFAM" id="SSF52540">
    <property type="entry name" value="P-loop containing nucleoside triphosphate hydrolases"/>
    <property type="match status" value="1"/>
</dbReference>
<dbReference type="Proteomes" id="UP000597617">
    <property type="component" value="Unassembled WGS sequence"/>
</dbReference>
<evidence type="ECO:0000313" key="1">
    <source>
        <dbReference type="EMBL" id="MBF9239667.1"/>
    </source>
</evidence>
<sequence>MTTTTLSAPDEVLLTGLMGKLGYLPTEARGIRLRGMRNPDGSLRWVWPATLRQPLFLEFYNAASPKAKLFERAVRLAFACGLQGLLFPLLPARYGRTGVQGWSMTAFALFTGTPGTYRKAVCCHTDTTGQRFFVKMPLTPAAAVRVQAETQALKGLASRPAASFRVPEVVAAHDDFLHQTEVKPAQATRVGHLTPRHLAYLHEQLRETSVRRPLADTTFWQTTEAQVSELQGLPETRIPYGLRAKLLQLYHRIDSEQVVGLAFAHGDFTSWNCWLGPDLVALYDLEFAQPEAPLLYDLFHFHVQQGLLVSRRQPAQVRATMWEQARAEFPAIPEAELALAWQLYLLHHVSRYALAYHAQEAWHAQVQWQLVGWNELLTLELAAHAAHRQLCLYDFLDSLQPRASVVLKQRAENAYYPGPTADLDLLVSRAQMARSVAFLRSFPLVRSVAVRRQAHMHSVDCIFQDGTFLSVDLLHQLWRKSVPMMDRAEMLAYARAAAGVTVPALRHDFEYTWLFYWLNGSDLPAAHRRHYEQCSPAEQAELLAHLATKYNLRFDSIRAAATYHPEAAQEVREQLRDQPGSGFFQRQWRALRYGWGQATSFFQPNGFVISFSGVDGAGKSTVIEKVKEHLEKKWRKRVVVLRHRPSVLPILSAWQHGQAEAERRSVARLPRRGGNRRLKSSLVRFGYYYLDYLLGQVVVWLKYTSRGQVVLYDRYYFDFINDGERSNIRLPERLTKALYTFVSKPRLNFFLYADPDVILHRKQELSGETIVQLTQKYRALFGQLAGQYPQSQYVPIENHNLDNTLDLIGQYIQAEV</sequence>
<comment type="caution">
    <text evidence="1">The sequence shown here is derived from an EMBL/GenBank/DDBJ whole genome shotgun (WGS) entry which is preliminary data.</text>
</comment>
<protein>
    <recommendedName>
        <fullName evidence="3">Thymidylate kinase</fullName>
    </recommendedName>
</protein>
<gene>
    <name evidence="1" type="ORF">I2I05_19900</name>
</gene>
<proteinExistence type="predicted"/>
<dbReference type="Gene3D" id="3.40.50.300">
    <property type="entry name" value="P-loop containing nucleotide triphosphate hydrolases"/>
    <property type="match status" value="1"/>
</dbReference>
<dbReference type="SUPFAM" id="SSF56112">
    <property type="entry name" value="Protein kinase-like (PK-like)"/>
    <property type="match status" value="1"/>
</dbReference>
<keyword evidence="2" id="KW-1185">Reference proteome</keyword>
<dbReference type="RefSeq" id="WP_196284017.1">
    <property type="nucleotide sequence ID" value="NZ_JADQDQ010000015.1"/>
</dbReference>
<evidence type="ECO:0008006" key="3">
    <source>
        <dbReference type="Google" id="ProtNLM"/>
    </source>
</evidence>
<dbReference type="InterPro" id="IPR027417">
    <property type="entry name" value="P-loop_NTPase"/>
</dbReference>
<accession>A0ABS0INA4</accession>
<dbReference type="InterPro" id="IPR011009">
    <property type="entry name" value="Kinase-like_dom_sf"/>
</dbReference>
<reference evidence="1 2" key="1">
    <citation type="submission" date="2020-11" db="EMBL/GenBank/DDBJ databases">
        <authorList>
            <person name="Kim M.K."/>
        </authorList>
    </citation>
    <scope>NUCLEOTIDE SEQUENCE [LARGE SCALE GENOMIC DNA]</scope>
    <source>
        <strain evidence="1 2">BT683</strain>
    </source>
</reference>